<accession>Q98PQ1</accession>
<feature type="active site" evidence="9">
    <location>
        <position position="170"/>
    </location>
</feature>
<keyword evidence="5 9" id="KW-0064">Aspartyl protease</keyword>
<dbReference type="GO" id="GO:0006508">
    <property type="term" value="P:proteolysis"/>
    <property type="evidence" value="ECO:0007669"/>
    <property type="project" value="UniProtKB-KW"/>
</dbReference>
<name>Q98PQ1_MYCPU</name>
<dbReference type="EC" id="3.4.23.36" evidence="9"/>
<dbReference type="STRING" id="272635.gene:17577276"/>
<sequence>MSKMLKPYWKNWGSWRFMSKMLPNNKFIVKAKSFSKAFADDFLRRWKQNKKIILMNFLVLFSIMTLGIIFDQVTKSQIFVWNAQGNNGIMVDNNNYGWIGTRSFGNYGITSGITSSIPLIQTFSILAIIAIIISAYYSSHPLKMIGFSLIATGALGNAIDRFAFNGMVKDIIYIPWYKNGESGTFNIADVLVAIGSIVSVLTIVLSFMNIQRIKNQKAQEQILKKQSLEINTLENDKDQPNDEANLEEKALEKQDIENVNLDESNSKNQQIDNKEI</sequence>
<keyword evidence="7 9" id="KW-1133">Transmembrane helix</keyword>
<comment type="subcellular location">
    <subcellularLocation>
        <location evidence="9">Cell membrane</location>
        <topology evidence="9">Multi-pass membrane protein</topology>
    </subcellularLocation>
</comment>
<dbReference type="HOGENOM" id="CLU_070554_0_0_14"/>
<evidence type="ECO:0000313" key="13">
    <source>
        <dbReference type="Proteomes" id="UP000000528"/>
    </source>
</evidence>
<comment type="function">
    <text evidence="9">This protein specifically catalyzes the removal of signal peptides from prolipoproteins.</text>
</comment>
<evidence type="ECO:0000256" key="4">
    <source>
        <dbReference type="ARBA" id="ARBA00022692"/>
    </source>
</evidence>
<evidence type="ECO:0000256" key="10">
    <source>
        <dbReference type="RuleBase" id="RU004181"/>
    </source>
</evidence>
<evidence type="ECO:0000256" key="9">
    <source>
        <dbReference type="HAMAP-Rule" id="MF_00161"/>
    </source>
</evidence>
<keyword evidence="4 9" id="KW-0812">Transmembrane</keyword>
<proteinExistence type="inferred from homology"/>
<keyword evidence="2 9" id="KW-1003">Cell membrane</keyword>
<dbReference type="InterPro" id="IPR001872">
    <property type="entry name" value="Peptidase_A8"/>
</dbReference>
<dbReference type="GO" id="GO:0005886">
    <property type="term" value="C:plasma membrane"/>
    <property type="evidence" value="ECO:0007669"/>
    <property type="project" value="UniProtKB-SubCell"/>
</dbReference>
<keyword evidence="6 9" id="KW-0378">Hydrolase</keyword>
<feature type="region of interest" description="Disordered" evidence="11">
    <location>
        <begin position="257"/>
        <end position="276"/>
    </location>
</feature>
<feature type="active site" evidence="9">
    <location>
        <position position="189"/>
    </location>
</feature>
<feature type="compositionally biased region" description="Polar residues" evidence="11">
    <location>
        <begin position="261"/>
        <end position="276"/>
    </location>
</feature>
<dbReference type="eggNOG" id="ENOG5031YHU">
    <property type="taxonomic scope" value="Bacteria"/>
</dbReference>
<dbReference type="BioCyc" id="MPUL272635:G1GT6-678-MONOMER"/>
<keyword evidence="8 9" id="KW-0472">Membrane</keyword>
<comment type="pathway">
    <text evidence="9">Protein modification; lipoprotein biosynthesis (signal peptide cleavage).</text>
</comment>
<comment type="catalytic activity">
    <reaction evidence="9">
        <text>Release of signal peptides from bacterial membrane prolipoproteins. Hydrolyzes -Xaa-Yaa-Zaa-|-(S,diacylglyceryl)Cys-, in which Xaa is hydrophobic (preferably Leu), and Yaa (Ala or Ser) and Zaa (Gly or Ala) have small, neutral side chains.</text>
        <dbReference type="EC" id="3.4.23.36"/>
    </reaction>
</comment>
<reference evidence="12 13" key="1">
    <citation type="journal article" date="2001" name="Nucleic Acids Res.">
        <title>The complete genome sequence of the murine respiratory pathogen Mycoplasma pulmonis.</title>
        <authorList>
            <person name="Chambaud I."/>
            <person name="Heilig R."/>
            <person name="Ferris S."/>
            <person name="Barbe V."/>
            <person name="Samson D."/>
            <person name="Galisson F."/>
            <person name="Moszer I."/>
            <person name="Dybvig K."/>
            <person name="Wroblewski H."/>
            <person name="Viari A."/>
            <person name="Rocha E.P.C."/>
            <person name="Blanchard A."/>
        </authorList>
    </citation>
    <scope>NUCLEOTIDE SEQUENCE [LARGE SCALE GENOMIC DNA]</scope>
    <source>
        <strain evidence="12 13">UAB CTIP</strain>
    </source>
</reference>
<dbReference type="GO" id="GO:0004190">
    <property type="term" value="F:aspartic-type endopeptidase activity"/>
    <property type="evidence" value="ECO:0007669"/>
    <property type="project" value="UniProtKB-UniRule"/>
</dbReference>
<keyword evidence="3 9" id="KW-0645">Protease</keyword>
<dbReference type="PRINTS" id="PR00781">
    <property type="entry name" value="LIPOSIGPTASE"/>
</dbReference>
<feature type="transmembrane region" description="Helical" evidence="9">
    <location>
        <begin position="184"/>
        <end position="207"/>
    </location>
</feature>
<evidence type="ECO:0000256" key="7">
    <source>
        <dbReference type="ARBA" id="ARBA00022989"/>
    </source>
</evidence>
<dbReference type="EMBL" id="AL445565">
    <property type="protein sequence ID" value="CAC13841.1"/>
    <property type="molecule type" value="Genomic_DNA"/>
</dbReference>
<dbReference type="KEGG" id="mpu:MYPU_6680"/>
<evidence type="ECO:0000256" key="1">
    <source>
        <dbReference type="ARBA" id="ARBA00006139"/>
    </source>
</evidence>
<protein>
    <recommendedName>
        <fullName evidence="9">Lipoprotein signal peptidase</fullName>
        <ecNumber evidence="9">3.4.23.36</ecNumber>
    </recommendedName>
    <alternativeName>
        <fullName evidence="9">Prolipoprotein signal peptidase</fullName>
    </alternativeName>
    <alternativeName>
        <fullName evidence="9">Signal peptidase II</fullName>
        <shortName evidence="9">SPase II</shortName>
    </alternativeName>
</protein>
<evidence type="ECO:0000256" key="5">
    <source>
        <dbReference type="ARBA" id="ARBA00022750"/>
    </source>
</evidence>
<evidence type="ECO:0000256" key="6">
    <source>
        <dbReference type="ARBA" id="ARBA00022801"/>
    </source>
</evidence>
<organism evidence="12 13">
    <name type="scientific">Mycoplasmopsis pulmonis (strain UAB CTIP)</name>
    <name type="common">Mycoplasma pulmonis</name>
    <dbReference type="NCBI Taxonomy" id="272635"/>
    <lineage>
        <taxon>Bacteria</taxon>
        <taxon>Bacillati</taxon>
        <taxon>Mycoplasmatota</taxon>
        <taxon>Mycoplasmoidales</taxon>
        <taxon>Metamycoplasmataceae</taxon>
        <taxon>Mycoplasmopsis</taxon>
    </lineage>
</organism>
<dbReference type="UniPathway" id="UPA00665"/>
<evidence type="ECO:0000256" key="2">
    <source>
        <dbReference type="ARBA" id="ARBA00022475"/>
    </source>
</evidence>
<evidence type="ECO:0000256" key="3">
    <source>
        <dbReference type="ARBA" id="ARBA00022670"/>
    </source>
</evidence>
<dbReference type="HAMAP" id="MF_00161">
    <property type="entry name" value="LspA"/>
    <property type="match status" value="1"/>
</dbReference>
<keyword evidence="13" id="KW-1185">Reference proteome</keyword>
<gene>
    <name evidence="9" type="primary">lspA</name>
    <name evidence="12" type="ordered locus">MYPU_6680</name>
</gene>
<keyword evidence="12" id="KW-0449">Lipoprotein</keyword>
<dbReference type="PIR" id="D90595">
    <property type="entry name" value="D90595"/>
</dbReference>
<evidence type="ECO:0000313" key="12">
    <source>
        <dbReference type="EMBL" id="CAC13841.1"/>
    </source>
</evidence>
<dbReference type="Pfam" id="PF01252">
    <property type="entry name" value="Peptidase_A8"/>
    <property type="match status" value="1"/>
</dbReference>
<feature type="transmembrane region" description="Helical" evidence="9">
    <location>
        <begin position="144"/>
        <end position="164"/>
    </location>
</feature>
<dbReference type="PANTHER" id="PTHR33695:SF1">
    <property type="entry name" value="LIPOPROTEIN SIGNAL PEPTIDASE"/>
    <property type="match status" value="1"/>
</dbReference>
<feature type="transmembrane region" description="Helical" evidence="9">
    <location>
        <begin position="117"/>
        <end position="137"/>
    </location>
</feature>
<evidence type="ECO:0000256" key="8">
    <source>
        <dbReference type="ARBA" id="ARBA00023136"/>
    </source>
</evidence>
<comment type="similarity">
    <text evidence="1 9 10">Belongs to the peptidase A8 family.</text>
</comment>
<feature type="transmembrane region" description="Helical" evidence="9">
    <location>
        <begin position="52"/>
        <end position="70"/>
    </location>
</feature>
<evidence type="ECO:0000256" key="11">
    <source>
        <dbReference type="SAM" id="MobiDB-lite"/>
    </source>
</evidence>
<dbReference type="AlphaFoldDB" id="Q98PQ1"/>
<dbReference type="Proteomes" id="UP000000528">
    <property type="component" value="Chromosome"/>
</dbReference>
<dbReference type="PANTHER" id="PTHR33695">
    <property type="entry name" value="LIPOPROTEIN SIGNAL PEPTIDASE"/>
    <property type="match status" value="1"/>
</dbReference>